<dbReference type="OrthoDB" id="9806408at2"/>
<evidence type="ECO:0000256" key="2">
    <source>
        <dbReference type="ARBA" id="ARBA00022490"/>
    </source>
</evidence>
<dbReference type="GO" id="GO:0005737">
    <property type="term" value="C:cytoplasm"/>
    <property type="evidence" value="ECO:0007669"/>
    <property type="project" value="UniProtKB-SubCell"/>
</dbReference>
<comment type="subcellular location">
    <subcellularLocation>
        <location evidence="10">Cytoplasm</location>
    </subcellularLocation>
    <text evidence="10">Associated with the membrane possibly through PlsY.</text>
</comment>
<dbReference type="PIRSF" id="PIRSF002465">
    <property type="entry name" value="Phsphlp_syn_PlsX"/>
    <property type="match status" value="1"/>
</dbReference>
<dbReference type="EMBL" id="CP024962">
    <property type="protein sequence ID" value="ATZ16253.1"/>
    <property type="molecule type" value="Genomic_DNA"/>
</dbReference>
<dbReference type="HAMAP" id="MF_00019">
    <property type="entry name" value="PlsX"/>
    <property type="match status" value="1"/>
</dbReference>
<evidence type="ECO:0000256" key="7">
    <source>
        <dbReference type="ARBA" id="ARBA00023264"/>
    </source>
</evidence>
<dbReference type="NCBIfam" id="TIGR00182">
    <property type="entry name" value="plsX"/>
    <property type="match status" value="1"/>
</dbReference>
<dbReference type="Pfam" id="PF02504">
    <property type="entry name" value="FA_synthesis"/>
    <property type="match status" value="1"/>
</dbReference>
<keyword evidence="2 10" id="KW-0963">Cytoplasm</keyword>
<dbReference type="GO" id="GO:0008654">
    <property type="term" value="P:phospholipid biosynthetic process"/>
    <property type="evidence" value="ECO:0007669"/>
    <property type="project" value="UniProtKB-KW"/>
</dbReference>
<evidence type="ECO:0000256" key="4">
    <source>
        <dbReference type="ARBA" id="ARBA00022679"/>
    </source>
</evidence>
<organism evidence="11 12">
    <name type="scientific">Entomoplasma freundtii</name>
    <dbReference type="NCBI Taxonomy" id="74700"/>
    <lineage>
        <taxon>Bacteria</taxon>
        <taxon>Bacillati</taxon>
        <taxon>Mycoplasmatota</taxon>
        <taxon>Mollicutes</taxon>
        <taxon>Entomoplasmatales</taxon>
        <taxon>Entomoplasmataceae</taxon>
        <taxon>Entomoplasma</taxon>
    </lineage>
</organism>
<comment type="subunit">
    <text evidence="9 10">Homodimer. Probably interacts with PlsY.</text>
</comment>
<name>A0A2K8NUF3_9MOLU</name>
<evidence type="ECO:0000256" key="5">
    <source>
        <dbReference type="ARBA" id="ARBA00023098"/>
    </source>
</evidence>
<gene>
    <name evidence="10 11" type="primary">plsX</name>
    <name evidence="11" type="ORF">EFREU_v1c02260</name>
</gene>
<dbReference type="UniPathway" id="UPA00085"/>
<protein>
    <recommendedName>
        <fullName evidence="8 10">Phosphate acyltransferase</fullName>
        <ecNumber evidence="8 10">2.3.1.274</ecNumber>
    </recommendedName>
    <alternativeName>
        <fullName evidence="10">Acyl-ACP phosphotransacylase</fullName>
    </alternativeName>
    <alternativeName>
        <fullName evidence="10">Acyl-[acyl-carrier-protein]--phosphate acyltransferase</fullName>
    </alternativeName>
    <alternativeName>
        <fullName evidence="10">Phosphate-acyl-ACP acyltransferase</fullName>
    </alternativeName>
</protein>
<comment type="pathway">
    <text evidence="10">Lipid metabolism; phospholipid metabolism.</text>
</comment>
<keyword evidence="11" id="KW-0012">Acyltransferase</keyword>
<dbReference type="RefSeq" id="WP_100609207.1">
    <property type="nucleotide sequence ID" value="NZ_CP024962.1"/>
</dbReference>
<dbReference type="PANTHER" id="PTHR30100">
    <property type="entry name" value="FATTY ACID/PHOSPHOLIPID SYNTHESIS PROTEIN PLSX"/>
    <property type="match status" value="1"/>
</dbReference>
<dbReference type="KEGG" id="efr:EFREU_v1c02260"/>
<keyword evidence="6 10" id="KW-0594">Phospholipid biosynthesis</keyword>
<evidence type="ECO:0000256" key="6">
    <source>
        <dbReference type="ARBA" id="ARBA00023209"/>
    </source>
</evidence>
<evidence type="ECO:0000313" key="11">
    <source>
        <dbReference type="EMBL" id="ATZ16253.1"/>
    </source>
</evidence>
<dbReference type="Proteomes" id="UP000232222">
    <property type="component" value="Chromosome"/>
</dbReference>
<keyword evidence="12" id="KW-1185">Reference proteome</keyword>
<accession>A0A2K8NUF3</accession>
<proteinExistence type="inferred from homology"/>
<comment type="similarity">
    <text evidence="10">Belongs to the PlsX family.</text>
</comment>
<evidence type="ECO:0000256" key="10">
    <source>
        <dbReference type="HAMAP-Rule" id="MF_00019"/>
    </source>
</evidence>
<comment type="catalytic activity">
    <reaction evidence="1 10">
        <text>a fatty acyl-[ACP] + phosphate = an acyl phosphate + holo-[ACP]</text>
        <dbReference type="Rhea" id="RHEA:42292"/>
        <dbReference type="Rhea" id="RHEA-COMP:9685"/>
        <dbReference type="Rhea" id="RHEA-COMP:14125"/>
        <dbReference type="ChEBI" id="CHEBI:43474"/>
        <dbReference type="ChEBI" id="CHEBI:59918"/>
        <dbReference type="ChEBI" id="CHEBI:64479"/>
        <dbReference type="ChEBI" id="CHEBI:138651"/>
        <dbReference type="EC" id="2.3.1.274"/>
    </reaction>
</comment>
<sequence>MHKIAFDVMGSDKGLIPAINAGLHFLQNHHDVEIFFVGNQKAIENHLATVPNCPKNYQIIDTPEVIGMDGGIMDIRRKPDSSLVKALELVKNKSVDGMLTGGSSAAFIAGAHFILGEFEGVGKPGFMPTWPTIVENHTVLFLDAGANTDNSAQDLYNFAKMATIYAQTVLHQERPRVSLLNIGEEKSKGKDVHREAYELLKADQKLNFQGNIEAREMISGSTDIIVTDGFSGNIALKAMEGALKNLMKVIKTTLTKSLIRKIPALFLKKAFKEVGTKFDYKNYAGAILLGVNGVVFKSHGSSDEQAFGSTLRMTYEAIQGDVLAKIKTKMEVES</sequence>
<evidence type="ECO:0000256" key="3">
    <source>
        <dbReference type="ARBA" id="ARBA00022516"/>
    </source>
</evidence>
<reference evidence="11 12" key="1">
    <citation type="submission" date="2017-11" db="EMBL/GenBank/DDBJ databases">
        <title>Genome sequence of Entomoplasma freundtii BARC 318 (ATCC 51999).</title>
        <authorList>
            <person name="Lo W.-S."/>
            <person name="Gasparich G.E."/>
            <person name="Kuo C.-H."/>
        </authorList>
    </citation>
    <scope>NUCLEOTIDE SEQUENCE [LARGE SCALE GENOMIC DNA]</scope>
    <source>
        <strain evidence="11 12">BARC 318</strain>
    </source>
</reference>
<evidence type="ECO:0000256" key="1">
    <source>
        <dbReference type="ARBA" id="ARBA00001232"/>
    </source>
</evidence>
<dbReference type="InterPro" id="IPR012281">
    <property type="entry name" value="Phospholipid_synth_PlsX-like"/>
</dbReference>
<keyword evidence="4 10" id="KW-0808">Transferase</keyword>
<evidence type="ECO:0000256" key="8">
    <source>
        <dbReference type="ARBA" id="ARBA00024069"/>
    </source>
</evidence>
<keyword evidence="5 10" id="KW-0443">Lipid metabolism</keyword>
<evidence type="ECO:0000313" key="12">
    <source>
        <dbReference type="Proteomes" id="UP000232222"/>
    </source>
</evidence>
<keyword evidence="7 10" id="KW-1208">Phospholipid metabolism</keyword>
<dbReference type="Gene3D" id="3.40.718.10">
    <property type="entry name" value="Isopropylmalate Dehydrogenase"/>
    <property type="match status" value="1"/>
</dbReference>
<dbReference type="GO" id="GO:0043811">
    <property type="term" value="F:phosphate:acyl-[acyl carrier protein] acyltransferase activity"/>
    <property type="evidence" value="ECO:0007669"/>
    <property type="project" value="UniProtKB-UniRule"/>
</dbReference>
<dbReference type="InterPro" id="IPR003664">
    <property type="entry name" value="FA_synthesis"/>
</dbReference>
<evidence type="ECO:0000256" key="9">
    <source>
        <dbReference type="ARBA" id="ARBA00046608"/>
    </source>
</evidence>
<comment type="function">
    <text evidence="10">Catalyzes the reversible formation of acyl-phosphate (acyl-PO(4)) from acyl-[acyl-carrier-protein] (acyl-ACP). This enzyme utilizes acyl-ACP as fatty acyl donor, but not acyl-CoA.</text>
</comment>
<dbReference type="AlphaFoldDB" id="A0A2K8NUF3"/>
<dbReference type="GO" id="GO:0006633">
    <property type="term" value="P:fatty acid biosynthetic process"/>
    <property type="evidence" value="ECO:0007669"/>
    <property type="project" value="UniProtKB-UniRule"/>
</dbReference>
<dbReference type="SUPFAM" id="SSF53659">
    <property type="entry name" value="Isocitrate/Isopropylmalate dehydrogenase-like"/>
    <property type="match status" value="1"/>
</dbReference>
<dbReference type="EC" id="2.3.1.274" evidence="8 10"/>
<keyword evidence="3 10" id="KW-0444">Lipid biosynthesis</keyword>
<dbReference type="PANTHER" id="PTHR30100:SF1">
    <property type="entry name" value="PHOSPHATE ACYLTRANSFERASE"/>
    <property type="match status" value="1"/>
</dbReference>